<protein>
    <submittedName>
        <fullName evidence="3">LIM zinc-binding domain-containing protein</fullName>
    </submittedName>
</protein>
<reference evidence="1 2" key="2">
    <citation type="submission" date="2018-11" db="EMBL/GenBank/DDBJ databases">
        <authorList>
            <consortium name="Pathogen Informatics"/>
        </authorList>
    </citation>
    <scope>NUCLEOTIDE SEQUENCE [LARGE SCALE GENOMIC DNA]</scope>
</reference>
<gene>
    <name evidence="1" type="ORF">OFLC_LOCUS4046</name>
</gene>
<organism evidence="3">
    <name type="scientific">Onchocerca flexuosa</name>
    <dbReference type="NCBI Taxonomy" id="387005"/>
    <lineage>
        <taxon>Eukaryota</taxon>
        <taxon>Metazoa</taxon>
        <taxon>Ecdysozoa</taxon>
        <taxon>Nematoda</taxon>
        <taxon>Chromadorea</taxon>
        <taxon>Rhabditida</taxon>
        <taxon>Spirurina</taxon>
        <taxon>Spiruromorpha</taxon>
        <taxon>Filarioidea</taxon>
        <taxon>Onchocercidae</taxon>
        <taxon>Onchocerca</taxon>
    </lineage>
</organism>
<accession>A0A183H984</accession>
<dbReference type="Proteomes" id="UP000267606">
    <property type="component" value="Unassembled WGS sequence"/>
</dbReference>
<dbReference type="AlphaFoldDB" id="A0A183H984"/>
<evidence type="ECO:0000313" key="2">
    <source>
        <dbReference type="Proteomes" id="UP000267606"/>
    </source>
</evidence>
<proteinExistence type="predicted"/>
<dbReference type="EMBL" id="UZAJ01002924">
    <property type="protein sequence ID" value="VDO38694.1"/>
    <property type="molecule type" value="Genomic_DNA"/>
</dbReference>
<sequence length="128" mass="14595">MNKIIKKSLFWERNEVGPARGQKLGSKRVNLTKPEPKDHDGPLFFLTHLFCCGCYQCQMCQRNERNSKINKNNLSSSPEAISLISSSLPVTSGKIFQGSSKIPDRLTKKPKFDNSEYQRCKNIKQAFN</sequence>
<evidence type="ECO:0000313" key="3">
    <source>
        <dbReference type="WBParaSite" id="OFLC_0000404501-mRNA-1"/>
    </source>
</evidence>
<evidence type="ECO:0000313" key="1">
    <source>
        <dbReference type="EMBL" id="VDO38694.1"/>
    </source>
</evidence>
<dbReference type="WBParaSite" id="OFLC_0000404501-mRNA-1">
    <property type="protein sequence ID" value="OFLC_0000404501-mRNA-1"/>
    <property type="gene ID" value="OFLC_0000404501"/>
</dbReference>
<name>A0A183H984_9BILA</name>
<reference evidence="3" key="1">
    <citation type="submission" date="2016-06" db="UniProtKB">
        <authorList>
            <consortium name="WormBaseParasite"/>
        </authorList>
    </citation>
    <scope>IDENTIFICATION</scope>
</reference>
<keyword evidence="2" id="KW-1185">Reference proteome</keyword>